<dbReference type="InterPro" id="IPR027417">
    <property type="entry name" value="P-loop_NTPase"/>
</dbReference>
<dbReference type="Proteomes" id="UP000078540">
    <property type="component" value="Unassembled WGS sequence"/>
</dbReference>
<reference evidence="1 2" key="1">
    <citation type="submission" date="2015-09" db="EMBL/GenBank/DDBJ databases">
        <title>Atta colombica WGS genome.</title>
        <authorList>
            <person name="Nygaard S."/>
            <person name="Hu H."/>
            <person name="Boomsma J."/>
            <person name="Zhang G."/>
        </authorList>
    </citation>
    <scope>NUCLEOTIDE SEQUENCE [LARGE SCALE GENOMIC DNA]</scope>
    <source>
        <strain evidence="1">Treedump-2</strain>
        <tissue evidence="1">Whole body</tissue>
    </source>
</reference>
<proteinExistence type="predicted"/>
<keyword evidence="2" id="KW-1185">Reference proteome</keyword>
<organism evidence="1 2">
    <name type="scientific">Atta colombica</name>
    <dbReference type="NCBI Taxonomy" id="520822"/>
    <lineage>
        <taxon>Eukaryota</taxon>
        <taxon>Metazoa</taxon>
        <taxon>Ecdysozoa</taxon>
        <taxon>Arthropoda</taxon>
        <taxon>Hexapoda</taxon>
        <taxon>Insecta</taxon>
        <taxon>Pterygota</taxon>
        <taxon>Neoptera</taxon>
        <taxon>Endopterygota</taxon>
        <taxon>Hymenoptera</taxon>
        <taxon>Apocrita</taxon>
        <taxon>Aculeata</taxon>
        <taxon>Formicoidea</taxon>
        <taxon>Formicidae</taxon>
        <taxon>Myrmicinae</taxon>
        <taxon>Atta</taxon>
    </lineage>
</organism>
<dbReference type="Gene3D" id="3.40.50.300">
    <property type="entry name" value="P-loop containing nucleotide triphosphate hydrolases"/>
    <property type="match status" value="1"/>
</dbReference>
<dbReference type="EMBL" id="KQ976428">
    <property type="protein sequence ID" value="KYM87846.1"/>
    <property type="molecule type" value="Genomic_DNA"/>
</dbReference>
<dbReference type="AlphaFoldDB" id="A0A195BQ94"/>
<name>A0A195BQ94_9HYME</name>
<evidence type="ECO:0000313" key="2">
    <source>
        <dbReference type="Proteomes" id="UP000078540"/>
    </source>
</evidence>
<accession>A0A195BQ94</accession>
<evidence type="ECO:0000313" key="1">
    <source>
        <dbReference type="EMBL" id="KYM87846.1"/>
    </source>
</evidence>
<sequence>MRSHKVLLFSTMTMMILDMIEDYLLLRDYNYIRLDVTAHMYGVKYATHISLPCNTAILLYQCVSRSQRLKQNMNAALYYLRFLCDGGEFYMNERRECTEDVMAIRQVLALLFAKSQSRVLKMSDESVETNLVNFEFPVSLCLLKEGRKNHISMVWLIGAGMSTILFWRKNRHQSVSKFVGMKNYSVVR</sequence>
<gene>
    <name evidence="1" type="ORF">ALC53_03281</name>
</gene>
<protein>
    <submittedName>
        <fullName evidence="1">Uncharacterized protein</fullName>
    </submittedName>
</protein>